<dbReference type="NCBIfam" id="TIGR02532">
    <property type="entry name" value="IV_pilin_GFxxxE"/>
    <property type="match status" value="1"/>
</dbReference>
<dbReference type="SUPFAM" id="SSF54523">
    <property type="entry name" value="Pili subunits"/>
    <property type="match status" value="1"/>
</dbReference>
<dbReference type="OrthoDB" id="5296638at2"/>
<dbReference type="AlphaFoldDB" id="A0A2X4NZ43"/>
<protein>
    <submittedName>
        <fullName evidence="4">Type IV minor pilin protein PilE</fullName>
    </submittedName>
    <submittedName>
        <fullName evidence="2">Type IVa pilus pseudopilin TppA</fullName>
    </submittedName>
</protein>
<evidence type="ECO:0000313" key="9">
    <source>
        <dbReference type="Proteomes" id="UP000887009"/>
    </source>
</evidence>
<dbReference type="Proteomes" id="UP000887009">
    <property type="component" value="Unassembled WGS sequence"/>
</dbReference>
<dbReference type="Proteomes" id="UP000515756">
    <property type="component" value="Chromosome"/>
</dbReference>
<dbReference type="Proteomes" id="UP000266778">
    <property type="component" value="Chromosome"/>
</dbReference>
<dbReference type="Proteomes" id="UP001163285">
    <property type="component" value="Chromosome"/>
</dbReference>
<dbReference type="InterPro" id="IPR012902">
    <property type="entry name" value="N_methyl_site"/>
</dbReference>
<evidence type="ECO:0000313" key="6">
    <source>
        <dbReference type="EMBL" id="UZC88168.1"/>
    </source>
</evidence>
<dbReference type="Pfam" id="PF16732">
    <property type="entry name" value="ComP_DUS"/>
    <property type="match status" value="1"/>
</dbReference>
<keyword evidence="1" id="KW-0472">Membrane</keyword>
<dbReference type="EMBL" id="BPNL01000024">
    <property type="protein sequence ID" value="GJA54879.1"/>
    <property type="molecule type" value="Genomic_DNA"/>
</dbReference>
<name>A0A2X4NZ43_AERCA</name>
<dbReference type="EMBL" id="CP120942">
    <property type="protein sequence ID" value="WFF97435.1"/>
    <property type="molecule type" value="Genomic_DNA"/>
</dbReference>
<feature type="transmembrane region" description="Helical" evidence="1">
    <location>
        <begin position="7"/>
        <end position="28"/>
    </location>
</feature>
<keyword evidence="1" id="KW-1133">Transmembrane helix</keyword>
<dbReference type="Gene3D" id="3.30.700.10">
    <property type="entry name" value="Glycoprotein, Type 4 Pilin"/>
    <property type="match status" value="1"/>
</dbReference>
<dbReference type="GO" id="GO:0043683">
    <property type="term" value="P:type IV pilus assembly"/>
    <property type="evidence" value="ECO:0007669"/>
    <property type="project" value="InterPro"/>
</dbReference>
<evidence type="ECO:0000313" key="4">
    <source>
        <dbReference type="EMBL" id="GJA54879.1"/>
    </source>
</evidence>
<keyword evidence="1" id="KW-0812">Transmembrane</keyword>
<evidence type="ECO:0000313" key="8">
    <source>
        <dbReference type="Proteomes" id="UP000515756"/>
    </source>
</evidence>
<dbReference type="EMBL" id="CP110176">
    <property type="protein sequence ID" value="UZC88168.1"/>
    <property type="molecule type" value="Genomic_DNA"/>
</dbReference>
<dbReference type="EMBL" id="AP021927">
    <property type="protein sequence ID" value="BBQ28992.1"/>
    <property type="molecule type" value="Genomic_DNA"/>
</dbReference>
<dbReference type="InterPro" id="IPR045584">
    <property type="entry name" value="Pilin-like"/>
</dbReference>
<evidence type="ECO:0000313" key="7">
    <source>
        <dbReference type="EMBL" id="WFF97435.1"/>
    </source>
</evidence>
<reference evidence="6" key="6">
    <citation type="submission" date="2023-04" db="EMBL/GenBank/DDBJ databases">
        <title>Whole Genome Sequence of Multi-drug resistant Aeromonas caviae as a gut pathogen in newborn.</title>
        <authorList>
            <person name="Jadhav S.V."/>
            <person name="Saroj S.D."/>
            <person name="Saha U.B."/>
            <person name="Sen S."/>
            <person name="Kher A."/>
        </authorList>
    </citation>
    <scope>NUCLEOTIDE SEQUENCE</scope>
    <source>
        <strain evidence="6">SVJ23</strain>
    </source>
</reference>
<dbReference type="InterPro" id="IPR031982">
    <property type="entry name" value="PilE-like"/>
</dbReference>
<dbReference type="EMBL" id="CP065937">
    <property type="protein sequence ID" value="QQA62460.1"/>
    <property type="molecule type" value="Genomic_DNA"/>
</dbReference>
<dbReference type="Pfam" id="PF07963">
    <property type="entry name" value="N_methyl"/>
    <property type="match status" value="1"/>
</dbReference>
<reference evidence="2" key="1">
    <citation type="journal article" date="2019" name="J Environ">
        <title>Genetic characterization and potential molecular dissemination mechanism of tet (31) gene in Aeromonas caviae from an oxytetracycline wastewater treatment system.</title>
        <authorList>
            <person name="Shi Y."/>
            <person name="Tian Z."/>
            <person name="Leclercq S.O."/>
            <person name="Zhang H."/>
            <person name="Yang M."/>
            <person name="Zhang Y."/>
        </authorList>
    </citation>
    <scope>NUCLEOTIDE SEQUENCE</scope>
    <source>
        <strain evidence="2">T25-39</strain>
    </source>
</reference>
<proteinExistence type="predicted"/>
<organism evidence="4 9">
    <name type="scientific">Aeromonas caviae</name>
    <name type="common">Aeromonas punctata</name>
    <dbReference type="NCBI Taxonomy" id="648"/>
    <lineage>
        <taxon>Bacteria</taxon>
        <taxon>Pseudomonadati</taxon>
        <taxon>Pseudomonadota</taxon>
        <taxon>Gammaproteobacteria</taxon>
        <taxon>Aeromonadales</taxon>
        <taxon>Aeromonadaceae</taxon>
        <taxon>Aeromonas</taxon>
    </lineage>
</organism>
<evidence type="ECO:0000313" key="5">
    <source>
        <dbReference type="EMBL" id="QQA62460.1"/>
    </source>
</evidence>
<sequence length="135" mass="14905">MIGFYRGFSLIELMIVVAIVAILGTIAYPSYQRYLLSSHRIDAKKMLLDAANRQETYFMDFNRYTSSAADLNISENSESGFYHLVISAGVNTYILFATASGAQGSDSDCIIFSIDQDGTRSATRLGDTVNNACWD</sequence>
<reference evidence="7" key="5">
    <citation type="submission" date="2023-03" db="EMBL/GenBank/DDBJ databases">
        <title>Aeromonas caviae strain AC1520.</title>
        <authorList>
            <person name="Xie T."/>
            <person name="Zhang Q."/>
            <person name="Deng J."/>
            <person name="Li X."/>
        </authorList>
    </citation>
    <scope>NUCLEOTIDE SEQUENCE</scope>
    <source>
        <strain evidence="7">AC1520</strain>
    </source>
</reference>
<evidence type="ECO:0000313" key="3">
    <source>
        <dbReference type="EMBL" id="BBQ28992.1"/>
    </source>
</evidence>
<dbReference type="RefSeq" id="WP_039039991.1">
    <property type="nucleotide sequence ID" value="NZ_AP019195.1"/>
</dbReference>
<reference evidence="5" key="3">
    <citation type="submission" date="2020-12" db="EMBL/GenBank/DDBJ databases">
        <title>GES Beta-lactamases isolated from hospital effluents in Brazil.</title>
        <authorList>
            <person name="Conte D."/>
            <person name="Mesa D."/>
            <person name="Palmeiro J.K."/>
            <person name="Dalla-Costa L.M."/>
        </authorList>
    </citation>
    <scope>NUCLEOTIDE SEQUENCE [LARGE SCALE GENOMIC DNA]</scope>
    <source>
        <strain evidence="5">Aero21</strain>
    </source>
</reference>
<gene>
    <name evidence="4" type="primary">pilE</name>
    <name evidence="2" type="synonym">tppA</name>
    <name evidence="2" type="ORF">C1C91_05260</name>
    <name evidence="5" type="ORF">JC965_08330</name>
    <name evidence="4" type="ORF">KAM348_23020</name>
    <name evidence="6" type="ORF">OJY61_09765</name>
    <name evidence="7" type="ORF">P5S46_17605</name>
    <name evidence="3" type="ORF">WP2W18E01_05740</name>
</gene>
<reference evidence="3 8" key="2">
    <citation type="submission" date="2019-12" db="EMBL/GenBank/DDBJ databases">
        <title>complete genome sequences of Aeromonas caviae str. WP2-W18-ESBL-01 isolated from wastewater treatment plant effluent.</title>
        <authorList>
            <person name="Sekizuka T."/>
            <person name="Itokawa K."/>
            <person name="Yatsu K."/>
            <person name="Inamine Y."/>
            <person name="Kuroda M."/>
        </authorList>
    </citation>
    <scope>NUCLEOTIDE SEQUENCE [LARGE SCALE GENOMIC DNA]</scope>
    <source>
        <strain evidence="3 8">WP2-W18-ESBL-01</strain>
    </source>
</reference>
<reference evidence="4" key="4">
    <citation type="submission" date="2021-07" db="EMBL/GenBank/DDBJ databases">
        <title>Draft genome sequence of carbapenem-resistant Aeromonas spp. in Japan.</title>
        <authorList>
            <person name="Maehana S."/>
            <person name="Suzuki M."/>
            <person name="Kitasato H."/>
        </authorList>
    </citation>
    <scope>NUCLEOTIDE SEQUENCE</scope>
    <source>
        <strain evidence="4">KAM348</strain>
    </source>
</reference>
<dbReference type="PROSITE" id="PS00409">
    <property type="entry name" value="PROKAR_NTER_METHYL"/>
    <property type="match status" value="1"/>
</dbReference>
<evidence type="ECO:0000313" key="2">
    <source>
        <dbReference type="EMBL" id="AXB04488.1"/>
    </source>
</evidence>
<dbReference type="EMBL" id="CP025706">
    <property type="protein sequence ID" value="AXB04488.1"/>
    <property type="molecule type" value="Genomic_DNA"/>
</dbReference>
<dbReference type="Proteomes" id="UP001218423">
    <property type="component" value="Chromosome"/>
</dbReference>
<dbReference type="GeneID" id="48823900"/>
<accession>A0A2X4NZ43</accession>
<evidence type="ECO:0000256" key="1">
    <source>
        <dbReference type="SAM" id="Phobius"/>
    </source>
</evidence>